<reference evidence="4" key="1">
    <citation type="submission" date="2023-06" db="EMBL/GenBank/DDBJ databases">
        <title>Phylogenetic Diversity of Rhizobium strains.</title>
        <authorList>
            <person name="Moura F.T."/>
            <person name="Helene L.C.F."/>
            <person name="Hungria M."/>
        </authorList>
    </citation>
    <scope>NUCLEOTIDE SEQUENCE</scope>
    <source>
        <strain evidence="4">CCGE524</strain>
    </source>
</reference>
<dbReference type="Pfam" id="PF03781">
    <property type="entry name" value="FGE-sulfatase"/>
    <property type="match status" value="1"/>
</dbReference>
<protein>
    <submittedName>
        <fullName evidence="4">SUMF1/EgtB/PvdO family nonheme iron enzyme</fullName>
    </submittedName>
</protein>
<dbReference type="InterPro" id="IPR005532">
    <property type="entry name" value="SUMF_dom"/>
</dbReference>
<evidence type="ECO:0000256" key="1">
    <source>
        <dbReference type="SAM" id="MobiDB-lite"/>
    </source>
</evidence>
<feature type="region of interest" description="Disordered" evidence="1">
    <location>
        <begin position="299"/>
        <end position="324"/>
    </location>
</feature>
<dbReference type="SUPFAM" id="SSF52129">
    <property type="entry name" value="Caspase-like"/>
    <property type="match status" value="1"/>
</dbReference>
<organism evidence="4 5">
    <name type="scientific">Rhizobium calliandrae</name>
    <dbReference type="NCBI Taxonomy" id="1312182"/>
    <lineage>
        <taxon>Bacteria</taxon>
        <taxon>Pseudomonadati</taxon>
        <taxon>Pseudomonadota</taxon>
        <taxon>Alphaproteobacteria</taxon>
        <taxon>Hyphomicrobiales</taxon>
        <taxon>Rhizobiaceae</taxon>
        <taxon>Rhizobium/Agrobacterium group</taxon>
        <taxon>Rhizobium</taxon>
    </lineage>
</organism>
<evidence type="ECO:0000259" key="2">
    <source>
        <dbReference type="Pfam" id="PF00656"/>
    </source>
</evidence>
<name>A0ABT7KJ67_9HYPH</name>
<sequence length="671" mass="74204">MSENWAICIGINRYDNLRPLEFAQQDAQAMSDFFSATAHFSRVYYLAEDAPPLPSDFGSPLQSRPTFGNLMRFLRVRFEQRFLRPSDNLWFFFAGHGRRERDQDYLLPIDADPGNVEETAVSVHHIAERLKRSGADNVVLLLDACRNEGARDGEGLGLDRQQGAVTICSCSPSEFSYEIAELRHGAFTYGLLEGLKMEGQQNCATVERLDNYLKFAVPDLCRKYGKPRQTPSTFVEPLAKRHFILLPALALPEDLEPLKLEALEAEANGKFAEAEQLWWRINAVAPADAQTREGIRRVTIKRESDSGNNPGATPSLPKGASQGDAIGLPKMSRRTLLYGVGATGLLAAIGTGAWMVRNRGALHPSPIRAETVPVTTVDDKGELLDTRWESVETFSQPIDADNAIEFSILPAGTFKMGSPIDELLRVGKFEQQIDVTIGRIAVSRTTVTQRIWRAVLAAYPSQIGTSLSAAPSSFPGDDRPVETVTWQQASEFCARLSALTERLIRLPSEAEWERACRADTTTAFHFGPTLTPALANYCGTGGAVCGMSFGENVSRPDYADVAYPDGAYAKGPEGTFYGSTKPVRSYPPNRFGLFEMHGNVWEHCLDNWNPDLGSIPRDGSPFVDPKSDIRVLRGGSFSHNPAICRSAYRDWMKETLTGWEGRVGFRVVYVM</sequence>
<dbReference type="EMBL" id="JARFYN010000037">
    <property type="protein sequence ID" value="MDL2408673.1"/>
    <property type="molecule type" value="Genomic_DNA"/>
</dbReference>
<comment type="caution">
    <text evidence="4">The sequence shown here is derived from an EMBL/GenBank/DDBJ whole genome shotgun (WGS) entry which is preliminary data.</text>
</comment>
<dbReference type="PANTHER" id="PTHR23150">
    <property type="entry name" value="SULFATASE MODIFYING FACTOR 1, 2"/>
    <property type="match status" value="1"/>
</dbReference>
<dbReference type="Proteomes" id="UP001172630">
    <property type="component" value="Unassembled WGS sequence"/>
</dbReference>
<dbReference type="InterPro" id="IPR051043">
    <property type="entry name" value="Sulfatase_Mod_Factor_Kinase"/>
</dbReference>
<evidence type="ECO:0000313" key="5">
    <source>
        <dbReference type="Proteomes" id="UP001172630"/>
    </source>
</evidence>
<feature type="domain" description="Peptidase C14 caspase" evidence="2">
    <location>
        <begin position="4"/>
        <end position="235"/>
    </location>
</feature>
<keyword evidence="5" id="KW-1185">Reference proteome</keyword>
<dbReference type="InterPro" id="IPR016187">
    <property type="entry name" value="CTDL_fold"/>
</dbReference>
<evidence type="ECO:0000313" key="4">
    <source>
        <dbReference type="EMBL" id="MDL2408673.1"/>
    </source>
</evidence>
<dbReference type="Gene3D" id="3.90.1580.10">
    <property type="entry name" value="paralog of FGE (formylglycine-generating enzyme)"/>
    <property type="match status" value="1"/>
</dbReference>
<dbReference type="PANTHER" id="PTHR23150:SF19">
    <property type="entry name" value="FORMYLGLYCINE-GENERATING ENZYME"/>
    <property type="match status" value="1"/>
</dbReference>
<accession>A0ABT7KJ67</accession>
<evidence type="ECO:0000259" key="3">
    <source>
        <dbReference type="Pfam" id="PF03781"/>
    </source>
</evidence>
<gene>
    <name evidence="4" type="ORF">PY650_24120</name>
</gene>
<feature type="domain" description="Sulfatase-modifying factor enzyme-like" evidence="3">
    <location>
        <begin position="407"/>
        <end position="668"/>
    </location>
</feature>
<dbReference type="SUPFAM" id="SSF56436">
    <property type="entry name" value="C-type lectin-like"/>
    <property type="match status" value="1"/>
</dbReference>
<dbReference type="InterPro" id="IPR029030">
    <property type="entry name" value="Caspase-like_dom_sf"/>
</dbReference>
<dbReference type="InterPro" id="IPR042095">
    <property type="entry name" value="SUMF_sf"/>
</dbReference>
<proteinExistence type="predicted"/>
<dbReference type="Pfam" id="PF00656">
    <property type="entry name" value="Peptidase_C14"/>
    <property type="match status" value="1"/>
</dbReference>
<dbReference type="Gene3D" id="3.40.50.1460">
    <property type="match status" value="1"/>
</dbReference>
<dbReference type="InterPro" id="IPR011600">
    <property type="entry name" value="Pept_C14_caspase"/>
</dbReference>
<dbReference type="RefSeq" id="WP_285882119.1">
    <property type="nucleotide sequence ID" value="NZ_JARFYN010000037.1"/>
</dbReference>